<feature type="transmembrane region" description="Helical" evidence="6">
    <location>
        <begin position="327"/>
        <end position="345"/>
    </location>
</feature>
<dbReference type="GO" id="GO:0005886">
    <property type="term" value="C:plasma membrane"/>
    <property type="evidence" value="ECO:0007669"/>
    <property type="project" value="TreeGrafter"/>
</dbReference>
<evidence type="ECO:0000313" key="8">
    <source>
        <dbReference type="EMBL" id="KAF3031205.1"/>
    </source>
</evidence>
<dbReference type="PANTHER" id="PTHR23501:SF59">
    <property type="entry name" value="MAJOR FACILITATOR SUPERFAMILY (MFS) PROFILE DOMAIN-CONTAINING PROTEIN-RELATED"/>
    <property type="match status" value="1"/>
</dbReference>
<dbReference type="GO" id="GO:0022857">
    <property type="term" value="F:transmembrane transporter activity"/>
    <property type="evidence" value="ECO:0007669"/>
    <property type="project" value="InterPro"/>
</dbReference>
<dbReference type="Proteomes" id="UP000758155">
    <property type="component" value="Unassembled WGS sequence"/>
</dbReference>
<feature type="transmembrane region" description="Helical" evidence="6">
    <location>
        <begin position="301"/>
        <end position="320"/>
    </location>
</feature>
<comment type="subcellular location">
    <subcellularLocation>
        <location evidence="1">Membrane</location>
        <topology evidence="1">Multi-pass membrane protein</topology>
    </subcellularLocation>
</comment>
<dbReference type="Pfam" id="PF07690">
    <property type="entry name" value="MFS_1"/>
    <property type="match status" value="1"/>
</dbReference>
<evidence type="ECO:0000313" key="9">
    <source>
        <dbReference type="Proteomes" id="UP000758155"/>
    </source>
</evidence>
<evidence type="ECO:0000256" key="2">
    <source>
        <dbReference type="ARBA" id="ARBA00022692"/>
    </source>
</evidence>
<keyword evidence="2 6" id="KW-0812">Transmembrane</keyword>
<evidence type="ECO:0000256" key="1">
    <source>
        <dbReference type="ARBA" id="ARBA00004141"/>
    </source>
</evidence>
<evidence type="ECO:0000256" key="5">
    <source>
        <dbReference type="SAM" id="MobiDB-lite"/>
    </source>
</evidence>
<feature type="transmembrane region" description="Helical" evidence="6">
    <location>
        <begin position="216"/>
        <end position="234"/>
    </location>
</feature>
<name>A0A9P5BUX2_9PLEO</name>
<reference evidence="8" key="1">
    <citation type="submission" date="2019-04" db="EMBL/GenBank/DDBJ databases">
        <title>Sequencing of skin fungus with MAO and IRED activity.</title>
        <authorList>
            <person name="Marsaioli A.J."/>
            <person name="Bonatto J.M.C."/>
            <person name="Reis Junior O."/>
        </authorList>
    </citation>
    <scope>NUCLEOTIDE SEQUENCE</scope>
    <source>
        <strain evidence="8">28M1</strain>
    </source>
</reference>
<feature type="transmembrane region" description="Helical" evidence="6">
    <location>
        <begin position="365"/>
        <end position="386"/>
    </location>
</feature>
<protein>
    <recommendedName>
        <fullName evidence="7">Major facilitator superfamily (MFS) profile domain-containing protein</fullName>
    </recommendedName>
</protein>
<feature type="domain" description="Major facilitator superfamily (MFS) profile" evidence="7">
    <location>
        <begin position="1"/>
        <end position="516"/>
    </location>
</feature>
<keyword evidence="4 6" id="KW-0472">Membrane</keyword>
<dbReference type="SUPFAM" id="SSF103473">
    <property type="entry name" value="MFS general substrate transporter"/>
    <property type="match status" value="2"/>
</dbReference>
<evidence type="ECO:0000256" key="3">
    <source>
        <dbReference type="ARBA" id="ARBA00022989"/>
    </source>
</evidence>
<gene>
    <name evidence="8" type="ORF">E8E12_001003</name>
</gene>
<keyword evidence="3 6" id="KW-1133">Transmembrane helix</keyword>
<dbReference type="AlphaFoldDB" id="A0A9P5BUX2"/>
<evidence type="ECO:0000259" key="7">
    <source>
        <dbReference type="PROSITE" id="PS50850"/>
    </source>
</evidence>
<dbReference type="PANTHER" id="PTHR23501">
    <property type="entry name" value="MAJOR FACILITATOR SUPERFAMILY"/>
    <property type="match status" value="1"/>
</dbReference>
<dbReference type="OrthoDB" id="3781261at2759"/>
<evidence type="ECO:0000256" key="4">
    <source>
        <dbReference type="ARBA" id="ARBA00023136"/>
    </source>
</evidence>
<proteinExistence type="predicted"/>
<evidence type="ECO:0000256" key="6">
    <source>
        <dbReference type="SAM" id="Phobius"/>
    </source>
</evidence>
<feature type="transmembrane region" description="Helical" evidence="6">
    <location>
        <begin position="70"/>
        <end position="94"/>
    </location>
</feature>
<dbReference type="EMBL" id="SWKV01000182">
    <property type="protein sequence ID" value="KAF3031205.1"/>
    <property type="molecule type" value="Genomic_DNA"/>
</dbReference>
<feature type="transmembrane region" description="Helical" evidence="6">
    <location>
        <begin position="115"/>
        <end position="138"/>
    </location>
</feature>
<feature type="transmembrane region" description="Helical" evidence="6">
    <location>
        <begin position="17"/>
        <end position="35"/>
    </location>
</feature>
<comment type="caution">
    <text evidence="8">The sequence shown here is derived from an EMBL/GenBank/DDBJ whole genome shotgun (WGS) entry which is preliminary data.</text>
</comment>
<accession>A0A9P5BUX2</accession>
<feature type="transmembrane region" description="Helical" evidence="6">
    <location>
        <begin position="144"/>
        <end position="163"/>
    </location>
</feature>
<feature type="region of interest" description="Disordered" evidence="5">
    <location>
        <begin position="476"/>
        <end position="497"/>
    </location>
</feature>
<dbReference type="InterPro" id="IPR011701">
    <property type="entry name" value="MFS"/>
</dbReference>
<dbReference type="Gene3D" id="1.20.1250.20">
    <property type="entry name" value="MFS general substrate transporter like domains"/>
    <property type="match status" value="1"/>
</dbReference>
<feature type="transmembrane region" description="Helical" evidence="6">
    <location>
        <begin position="268"/>
        <end position="289"/>
    </location>
</feature>
<dbReference type="InterPro" id="IPR036259">
    <property type="entry name" value="MFS_trans_sf"/>
</dbReference>
<feature type="transmembrane region" description="Helical" evidence="6">
    <location>
        <begin position="423"/>
        <end position="450"/>
    </location>
</feature>
<dbReference type="PROSITE" id="PS50850">
    <property type="entry name" value="MFS"/>
    <property type="match status" value="1"/>
</dbReference>
<feature type="transmembrane region" description="Helical" evidence="6">
    <location>
        <begin position="47"/>
        <end position="64"/>
    </location>
</feature>
<sequence>MSSSQAITASLDGDATGSFWIGAAYLLAMCISQPVSSRCSNVSGRKAVILTSGMLLGVGSLVSGDSESMILLLLGRTTQGLGAGGLTALAYVVYDDLDRSGLSSNEGATNRVSTMFLTAISCTVAIGTVCGPLIGAVLSHGSDWRWLFRLNLPFCLILGIAVYNTNDTLRWSTRGAAKYSDIDFVAATLSVASLVPLLVGLSFAGSRYEWADWHTLAPISLGCTCVLLFAVWELRLGRSWLPFPAYRDTVESFLGLAAFRDPRAANTVVGSVILGVLMYTLLFFLPIYYRVVKEHDALATSLLLLPQTLMTAPCGAMVVVSVAADAILNLASGVGIGVLLPALTLGAKDSVRGEDATQAPMVLVYMRYLGSASGLIASGLAFQRLLRRNLETTKFRSEAAELTKHATTLMASIDRTSNSEDKLILTVAVQDALSTIWITLSIVCTVVVLLNCLSTFTAIDRGPAVSPRLSTTVIDTSLTRPARPEPTRPSVDVTPELELDSPIASMGTVDKDQKVL</sequence>
<keyword evidence="9" id="KW-1185">Reference proteome</keyword>
<feature type="transmembrane region" description="Helical" evidence="6">
    <location>
        <begin position="184"/>
        <end position="204"/>
    </location>
</feature>
<dbReference type="InterPro" id="IPR020846">
    <property type="entry name" value="MFS_dom"/>
</dbReference>
<organism evidence="8 9">
    <name type="scientific">Didymella heteroderae</name>
    <dbReference type="NCBI Taxonomy" id="1769908"/>
    <lineage>
        <taxon>Eukaryota</taxon>
        <taxon>Fungi</taxon>
        <taxon>Dikarya</taxon>
        <taxon>Ascomycota</taxon>
        <taxon>Pezizomycotina</taxon>
        <taxon>Dothideomycetes</taxon>
        <taxon>Pleosporomycetidae</taxon>
        <taxon>Pleosporales</taxon>
        <taxon>Pleosporineae</taxon>
        <taxon>Didymellaceae</taxon>
        <taxon>Didymella</taxon>
    </lineage>
</organism>